<evidence type="ECO:0000256" key="6">
    <source>
        <dbReference type="ARBA" id="ARBA00023136"/>
    </source>
</evidence>
<evidence type="ECO:0000256" key="2">
    <source>
        <dbReference type="ARBA" id="ARBA00005381"/>
    </source>
</evidence>
<dbReference type="STRING" id="28087.Lsai_2245"/>
<dbReference type="InterPro" id="IPR013767">
    <property type="entry name" value="PAS_fold"/>
</dbReference>
<feature type="domain" description="Guanylate cyclase" evidence="7">
    <location>
        <begin position="500"/>
        <end position="632"/>
    </location>
</feature>
<dbReference type="NCBIfam" id="TIGR00229">
    <property type="entry name" value="sensory_box"/>
    <property type="match status" value="1"/>
</dbReference>
<dbReference type="OrthoDB" id="9812358at2"/>
<dbReference type="InterPro" id="IPR029787">
    <property type="entry name" value="Nucleotide_cyclase"/>
</dbReference>
<dbReference type="GO" id="GO:0006171">
    <property type="term" value="P:cAMP biosynthetic process"/>
    <property type="evidence" value="ECO:0007669"/>
    <property type="project" value="TreeGrafter"/>
</dbReference>
<gene>
    <name evidence="8" type="ORF">Lsai_2245</name>
</gene>
<evidence type="ECO:0000313" key="8">
    <source>
        <dbReference type="EMBL" id="KTD56115.1"/>
    </source>
</evidence>
<dbReference type="Pfam" id="PF00989">
    <property type="entry name" value="PAS"/>
    <property type="match status" value="1"/>
</dbReference>
<dbReference type="InterPro" id="IPR050697">
    <property type="entry name" value="Adenylyl/Guanylyl_Cyclase_3/4"/>
</dbReference>
<comment type="caution">
    <text evidence="8">The sequence shown here is derived from an EMBL/GenBank/DDBJ whole genome shotgun (WGS) entry which is preliminary data.</text>
</comment>
<dbReference type="SMART" id="SM00044">
    <property type="entry name" value="CYCc"/>
    <property type="match status" value="1"/>
</dbReference>
<dbReference type="Gene3D" id="3.30.450.40">
    <property type="match status" value="2"/>
</dbReference>
<evidence type="ECO:0000256" key="4">
    <source>
        <dbReference type="ARBA" id="ARBA00022692"/>
    </source>
</evidence>
<sequence length="757" mass="85394">MNNTLAIKNMKSKNFYKLLFQIYRDAGHTSSLKEILTMLIDVTSCVIGCERGTIFLNDPKTGELYSFIAQGDLNFEIRILNNSGLAGWSFTHNESLCIAHPELDERHNKNIDKITGFKTKSVLCVPLKSMEGKLLGVTQMLNKIDGEFSDSDVQMVEALTEHAAMAIQNKLTIEQIEESHKRDMHLLETISTVSTEINLSSLLEKIIDTITLALDAERATLFINDDKTGELYTETSIGLKKMEIRFPNHLGIAGSTFTTGKIINIPHAYVDLRFNPSFDKKTGFFTRSILSAPVRNKSGKIIGVTQVLNKKHGEFTEDNEYQLIAINSQISIAIENAKLFEEVQNIKNYNESILESMTSTVITLNEKNQIVTCNKAGMKLLHLSAPEELVLKDASFLFQDDKNNLIERIMAINSHDSQLNHDTLMDIELNILGTKITANINIVPLISANKERLGVIMIVEDISSEKRMKATMSRYMSSDLAEKLLQSNEFSLGGTNTFATILFSDIRDFTSISESLGAEETVKVLNKYFSLMVDCIHEESGILDKFIGDAIMAVFGNPFPHEDDPDRAVRAAIAMMKALNHFNQKRNKRGLVPIKHGIGINTDKVVAGNIGSDKRMDFTVIGDGVNLASRIEGLCKYYGVHILISEFTYQQLKSTYRTRQIDKVIVKGKVNPVSIYEIIDFHDKHSFPNQIDVLNHFNNGIEFYNEALWDKAILSFQNALMLYPEDKPSQLYIKRCKILKEHPPEPNWQGIWKMKNK</sequence>
<evidence type="ECO:0000259" key="7">
    <source>
        <dbReference type="PROSITE" id="PS50125"/>
    </source>
</evidence>
<proteinExistence type="inferred from homology"/>
<dbReference type="eggNOG" id="COG2114">
    <property type="taxonomic scope" value="Bacteria"/>
</dbReference>
<evidence type="ECO:0000256" key="3">
    <source>
        <dbReference type="ARBA" id="ARBA00022475"/>
    </source>
</evidence>
<dbReference type="InterPro" id="IPR000014">
    <property type="entry name" value="PAS"/>
</dbReference>
<name>A0A0W0YHX5_9GAMM</name>
<dbReference type="AlphaFoldDB" id="A0A0W0YHX5"/>
<dbReference type="SUPFAM" id="SSF55781">
    <property type="entry name" value="GAF domain-like"/>
    <property type="match status" value="2"/>
</dbReference>
<dbReference type="Gene3D" id="3.30.70.1230">
    <property type="entry name" value="Nucleotide cyclase"/>
    <property type="match status" value="1"/>
</dbReference>
<dbReference type="Pfam" id="PF00211">
    <property type="entry name" value="Guanylate_cyc"/>
    <property type="match status" value="1"/>
</dbReference>
<dbReference type="SMART" id="SM00065">
    <property type="entry name" value="GAF"/>
    <property type="match status" value="2"/>
</dbReference>
<dbReference type="GO" id="GO:0035556">
    <property type="term" value="P:intracellular signal transduction"/>
    <property type="evidence" value="ECO:0007669"/>
    <property type="project" value="InterPro"/>
</dbReference>
<dbReference type="RefSeq" id="WP_027270293.1">
    <property type="nucleotide sequence ID" value="NZ_CAAAJE010000006.1"/>
</dbReference>
<keyword evidence="6" id="KW-0472">Membrane</keyword>
<protein>
    <submittedName>
        <fullName evidence="8">Guanylate cyclase</fullName>
    </submittedName>
</protein>
<dbReference type="InterPro" id="IPR029016">
    <property type="entry name" value="GAF-like_dom_sf"/>
</dbReference>
<dbReference type="GO" id="GO:0006355">
    <property type="term" value="P:regulation of DNA-templated transcription"/>
    <property type="evidence" value="ECO:0007669"/>
    <property type="project" value="InterPro"/>
</dbReference>
<evidence type="ECO:0000256" key="5">
    <source>
        <dbReference type="ARBA" id="ARBA00022989"/>
    </source>
</evidence>
<keyword evidence="4" id="KW-0812">Transmembrane</keyword>
<keyword evidence="3" id="KW-1003">Cell membrane</keyword>
<organism evidence="8 9">
    <name type="scientific">Legionella sainthelensi</name>
    <dbReference type="NCBI Taxonomy" id="28087"/>
    <lineage>
        <taxon>Bacteria</taxon>
        <taxon>Pseudomonadati</taxon>
        <taxon>Pseudomonadota</taxon>
        <taxon>Gammaproteobacteria</taxon>
        <taxon>Legionellales</taxon>
        <taxon>Legionellaceae</taxon>
        <taxon>Legionella</taxon>
    </lineage>
</organism>
<evidence type="ECO:0000256" key="1">
    <source>
        <dbReference type="ARBA" id="ARBA00004196"/>
    </source>
</evidence>
<dbReference type="InterPro" id="IPR001054">
    <property type="entry name" value="A/G_cyclase"/>
</dbReference>
<dbReference type="Proteomes" id="UP000054621">
    <property type="component" value="Unassembled WGS sequence"/>
</dbReference>
<dbReference type="EMBL" id="LNYV01000034">
    <property type="protein sequence ID" value="KTD56115.1"/>
    <property type="molecule type" value="Genomic_DNA"/>
</dbReference>
<dbReference type="PROSITE" id="PS50125">
    <property type="entry name" value="GUANYLATE_CYCLASE_2"/>
    <property type="match status" value="1"/>
</dbReference>
<reference evidence="8 9" key="1">
    <citation type="submission" date="2015-11" db="EMBL/GenBank/DDBJ databases">
        <title>Genomic analysis of 38 Legionella species identifies large and diverse effector repertoires.</title>
        <authorList>
            <person name="Burstein D."/>
            <person name="Amaro F."/>
            <person name="Zusman T."/>
            <person name="Lifshitz Z."/>
            <person name="Cohen O."/>
            <person name="Gilbert J.A."/>
            <person name="Pupko T."/>
            <person name="Shuman H.A."/>
            <person name="Segal G."/>
        </authorList>
    </citation>
    <scope>NUCLEOTIDE SEQUENCE [LARGE SCALE GENOMIC DNA]</scope>
    <source>
        <strain evidence="8 9">Mt.St.Helens-4</strain>
    </source>
</reference>
<evidence type="ECO:0000313" key="9">
    <source>
        <dbReference type="Proteomes" id="UP000054621"/>
    </source>
</evidence>
<accession>A0A0W0YHX5</accession>
<dbReference type="PATRIC" id="fig|28087.4.peg.2419"/>
<dbReference type="FunFam" id="3.30.70.1230:FF:000016">
    <property type="entry name" value="Adenylate/guanylate cyclase domain-containing protein"/>
    <property type="match status" value="1"/>
</dbReference>
<dbReference type="PANTHER" id="PTHR43081">
    <property type="entry name" value="ADENYLATE CYCLASE, TERMINAL-DIFFERENTIATION SPECIFIC-RELATED"/>
    <property type="match status" value="1"/>
</dbReference>
<dbReference type="GO" id="GO:0030313">
    <property type="term" value="C:cell envelope"/>
    <property type="evidence" value="ECO:0007669"/>
    <property type="project" value="UniProtKB-SubCell"/>
</dbReference>
<comment type="subcellular location">
    <subcellularLocation>
        <location evidence="1">Cell envelope</location>
    </subcellularLocation>
</comment>
<dbReference type="GO" id="GO:0004016">
    <property type="term" value="F:adenylate cyclase activity"/>
    <property type="evidence" value="ECO:0007669"/>
    <property type="project" value="UniProtKB-ARBA"/>
</dbReference>
<keyword evidence="5" id="KW-1133">Transmembrane helix</keyword>
<dbReference type="Gene3D" id="3.30.450.20">
    <property type="entry name" value="PAS domain"/>
    <property type="match status" value="1"/>
</dbReference>
<dbReference type="InterPro" id="IPR003018">
    <property type="entry name" value="GAF"/>
</dbReference>
<dbReference type="CDD" id="cd07302">
    <property type="entry name" value="CHD"/>
    <property type="match status" value="1"/>
</dbReference>
<dbReference type="Pfam" id="PF01590">
    <property type="entry name" value="GAF"/>
    <property type="match status" value="2"/>
</dbReference>
<dbReference type="SUPFAM" id="SSF55785">
    <property type="entry name" value="PYP-like sensor domain (PAS domain)"/>
    <property type="match status" value="1"/>
</dbReference>
<comment type="similarity">
    <text evidence="2">Belongs to the adenylyl cyclase class-3 family.</text>
</comment>
<dbReference type="SUPFAM" id="SSF55073">
    <property type="entry name" value="Nucleotide cyclase"/>
    <property type="match status" value="1"/>
</dbReference>
<dbReference type="PANTHER" id="PTHR43081:SF1">
    <property type="entry name" value="ADENYLATE CYCLASE, TERMINAL-DIFFERENTIATION SPECIFIC"/>
    <property type="match status" value="1"/>
</dbReference>
<dbReference type="eggNOG" id="COG2203">
    <property type="taxonomic scope" value="Bacteria"/>
</dbReference>
<dbReference type="InterPro" id="IPR035965">
    <property type="entry name" value="PAS-like_dom_sf"/>
</dbReference>